<keyword evidence="1" id="KW-0539">Nucleus</keyword>
<evidence type="ECO:0000259" key="2">
    <source>
        <dbReference type="PROSITE" id="PS50048"/>
    </source>
</evidence>
<evidence type="ECO:0000313" key="3">
    <source>
        <dbReference type="EMBL" id="KAJ6437310.1"/>
    </source>
</evidence>
<accession>A0AB34FG46</accession>
<reference evidence="3" key="1">
    <citation type="submission" date="2023-01" db="EMBL/GenBank/DDBJ databases">
        <title>The growth and conidiation of Purpureocillium lavendulum are regulated by nitrogen source and histone H3K14 acetylation.</title>
        <authorList>
            <person name="Tang P."/>
            <person name="Han J."/>
            <person name="Zhang C."/>
            <person name="Tang P."/>
            <person name="Qi F."/>
            <person name="Zhang K."/>
            <person name="Liang L."/>
        </authorList>
    </citation>
    <scope>NUCLEOTIDE SEQUENCE</scope>
    <source>
        <strain evidence="3">YMF1.00683</strain>
    </source>
</reference>
<dbReference type="PANTHER" id="PTHR38111">
    <property type="entry name" value="ZN(2)-C6 FUNGAL-TYPE DOMAIN-CONTAINING PROTEIN-RELATED"/>
    <property type="match status" value="1"/>
</dbReference>
<dbReference type="InterPro" id="IPR001138">
    <property type="entry name" value="Zn2Cys6_DnaBD"/>
</dbReference>
<dbReference type="AlphaFoldDB" id="A0AB34FG46"/>
<dbReference type="EMBL" id="JAQHRD010000013">
    <property type="protein sequence ID" value="KAJ6437310.1"/>
    <property type="molecule type" value="Genomic_DNA"/>
</dbReference>
<dbReference type="Gene3D" id="4.10.240.10">
    <property type="entry name" value="Zn(2)-C6 fungal-type DNA-binding domain"/>
    <property type="match status" value="1"/>
</dbReference>
<dbReference type="PROSITE" id="PS00463">
    <property type="entry name" value="ZN2_CY6_FUNGAL_1"/>
    <property type="match status" value="1"/>
</dbReference>
<proteinExistence type="predicted"/>
<feature type="domain" description="Zn(2)-C6 fungal-type" evidence="2">
    <location>
        <begin position="10"/>
        <end position="38"/>
    </location>
</feature>
<protein>
    <recommendedName>
        <fullName evidence="2">Zn(2)-C6 fungal-type domain-containing protein</fullName>
    </recommendedName>
</protein>
<gene>
    <name evidence="3" type="ORF">O9K51_10284</name>
</gene>
<evidence type="ECO:0000256" key="1">
    <source>
        <dbReference type="ARBA" id="ARBA00023242"/>
    </source>
</evidence>
<organism evidence="3 4">
    <name type="scientific">Purpureocillium lavendulum</name>
    <dbReference type="NCBI Taxonomy" id="1247861"/>
    <lineage>
        <taxon>Eukaryota</taxon>
        <taxon>Fungi</taxon>
        <taxon>Dikarya</taxon>
        <taxon>Ascomycota</taxon>
        <taxon>Pezizomycotina</taxon>
        <taxon>Sordariomycetes</taxon>
        <taxon>Hypocreomycetidae</taxon>
        <taxon>Hypocreales</taxon>
        <taxon>Ophiocordycipitaceae</taxon>
        <taxon>Purpureocillium</taxon>
    </lineage>
</organism>
<name>A0AB34FG46_9HYPO</name>
<dbReference type="GO" id="GO:0008270">
    <property type="term" value="F:zinc ion binding"/>
    <property type="evidence" value="ECO:0007669"/>
    <property type="project" value="InterPro"/>
</dbReference>
<dbReference type="GO" id="GO:0000981">
    <property type="term" value="F:DNA-binding transcription factor activity, RNA polymerase II-specific"/>
    <property type="evidence" value="ECO:0007669"/>
    <property type="project" value="InterPro"/>
</dbReference>
<dbReference type="Pfam" id="PF00172">
    <property type="entry name" value="Zn_clus"/>
    <property type="match status" value="1"/>
</dbReference>
<dbReference type="Proteomes" id="UP001163105">
    <property type="component" value="Unassembled WGS sequence"/>
</dbReference>
<dbReference type="InterPro" id="IPR036864">
    <property type="entry name" value="Zn2-C6_fun-type_DNA-bd_sf"/>
</dbReference>
<comment type="caution">
    <text evidence="3">The sequence shown here is derived from an EMBL/GenBank/DDBJ whole genome shotgun (WGS) entry which is preliminary data.</text>
</comment>
<sequence>MVGVPGRSKGCATCRKRKKGCDRATPVCNQCKKSELPCGGYDRVFTFVHSTIEQKTNSSGVQDGKHGVEIILSDPLVRTAREQLYLGHLWNIMLPKGHLIPARLSEQSSPGWAGLVSELYDVEPSLRYAVLATALGCLASGTKERGEMLNKGLQTYHLAVQEIGKALKQRHAYKRDGLIIAAGLMASFELVFVPDGEPAALAWAGHSGGQLAMFLARGPEAFMTGTAHQLFVDSRINMAMLAIGRRKSSPFSADEWKSTPWSINKKSMRDNLMDILLDVPSILERLTVMQGFAPSPIREHLRLELLSACEGVQAALNRWSVDAGTQILKFDFTATVKSVALSASPSKNVEILQVHALARKCAKAVPLLFEPSGGLSENISGLMALSVTLRYFTVTQLADQQCEDMEALHELLGRQLVGASVNQLLKRMNGDQDSFRGLGHGAGEVSSPAQRMLSWF</sequence>
<dbReference type="CDD" id="cd00067">
    <property type="entry name" value="GAL4"/>
    <property type="match status" value="1"/>
</dbReference>
<dbReference type="PROSITE" id="PS50048">
    <property type="entry name" value="ZN2_CY6_FUNGAL_2"/>
    <property type="match status" value="1"/>
</dbReference>
<keyword evidence="4" id="KW-1185">Reference proteome</keyword>
<dbReference type="SMART" id="SM00066">
    <property type="entry name" value="GAL4"/>
    <property type="match status" value="1"/>
</dbReference>
<evidence type="ECO:0000313" key="4">
    <source>
        <dbReference type="Proteomes" id="UP001163105"/>
    </source>
</evidence>
<dbReference type="SUPFAM" id="SSF57701">
    <property type="entry name" value="Zn2/Cys6 DNA-binding domain"/>
    <property type="match status" value="1"/>
</dbReference>
<dbReference type="InterPro" id="IPR053178">
    <property type="entry name" value="Osmoadaptation_assoc"/>
</dbReference>
<dbReference type="PANTHER" id="PTHR38111:SF11">
    <property type="entry name" value="TRANSCRIPTION FACTOR DOMAIN-CONTAINING PROTEIN-RELATED"/>
    <property type="match status" value="1"/>
</dbReference>